<gene>
    <name evidence="5" type="ORF">SAMN04488109_5876</name>
</gene>
<dbReference type="Pfam" id="PF00392">
    <property type="entry name" value="GntR"/>
    <property type="match status" value="1"/>
</dbReference>
<dbReference type="OrthoDB" id="742238at2"/>
<name>A0A1M5WNY5_9BACT</name>
<keyword evidence="2 5" id="KW-0238">DNA-binding</keyword>
<dbReference type="Proteomes" id="UP000184212">
    <property type="component" value="Unassembled WGS sequence"/>
</dbReference>
<evidence type="ECO:0000256" key="3">
    <source>
        <dbReference type="ARBA" id="ARBA00023163"/>
    </source>
</evidence>
<dbReference type="InterPro" id="IPR046335">
    <property type="entry name" value="LacI/GalR-like_sensor"/>
</dbReference>
<dbReference type="PANTHER" id="PTHR38445">
    <property type="entry name" value="HTH-TYPE TRANSCRIPTIONAL REPRESSOR YTRA"/>
    <property type="match status" value="1"/>
</dbReference>
<dbReference type="STRING" id="947013.SAMN04488109_5876"/>
<dbReference type="SUPFAM" id="SSF53822">
    <property type="entry name" value="Periplasmic binding protein-like I"/>
    <property type="match status" value="1"/>
</dbReference>
<proteinExistence type="predicted"/>
<dbReference type="RefSeq" id="WP_073141801.1">
    <property type="nucleotide sequence ID" value="NZ_FQWQ01000005.1"/>
</dbReference>
<dbReference type="PANTHER" id="PTHR38445:SF10">
    <property type="entry name" value="GNTR-FAMILY TRANSCRIPTIONAL REGULATOR"/>
    <property type="match status" value="1"/>
</dbReference>
<evidence type="ECO:0000256" key="2">
    <source>
        <dbReference type="ARBA" id="ARBA00023125"/>
    </source>
</evidence>
<organism evidence="5 6">
    <name type="scientific">Chryseolinea serpens</name>
    <dbReference type="NCBI Taxonomy" id="947013"/>
    <lineage>
        <taxon>Bacteria</taxon>
        <taxon>Pseudomonadati</taxon>
        <taxon>Bacteroidota</taxon>
        <taxon>Cytophagia</taxon>
        <taxon>Cytophagales</taxon>
        <taxon>Fulvivirgaceae</taxon>
        <taxon>Chryseolinea</taxon>
    </lineage>
</organism>
<dbReference type="InterPro" id="IPR036388">
    <property type="entry name" value="WH-like_DNA-bd_sf"/>
</dbReference>
<keyword evidence="6" id="KW-1185">Reference proteome</keyword>
<evidence type="ECO:0000313" key="5">
    <source>
        <dbReference type="EMBL" id="SHH89227.1"/>
    </source>
</evidence>
<dbReference type="Gene3D" id="3.40.50.2300">
    <property type="match status" value="2"/>
</dbReference>
<reference evidence="5 6" key="1">
    <citation type="submission" date="2016-11" db="EMBL/GenBank/DDBJ databases">
        <authorList>
            <person name="Jaros S."/>
            <person name="Januszkiewicz K."/>
            <person name="Wedrychowicz H."/>
        </authorList>
    </citation>
    <scope>NUCLEOTIDE SEQUENCE [LARGE SCALE GENOMIC DNA]</scope>
    <source>
        <strain evidence="5 6">DSM 24574</strain>
    </source>
</reference>
<dbReference type="InterPro" id="IPR028082">
    <property type="entry name" value="Peripla_BP_I"/>
</dbReference>
<dbReference type="SMART" id="SM00345">
    <property type="entry name" value="HTH_GNTR"/>
    <property type="match status" value="1"/>
</dbReference>
<evidence type="ECO:0000259" key="4">
    <source>
        <dbReference type="PROSITE" id="PS50949"/>
    </source>
</evidence>
<dbReference type="InterPro" id="IPR000524">
    <property type="entry name" value="Tscrpt_reg_HTH_GntR"/>
</dbReference>
<feature type="domain" description="HTH gntR-type" evidence="4">
    <location>
        <begin position="18"/>
        <end position="86"/>
    </location>
</feature>
<dbReference type="SUPFAM" id="SSF46785">
    <property type="entry name" value="Winged helix' DNA-binding domain"/>
    <property type="match status" value="1"/>
</dbReference>
<sequence length="343" mass="39292">MKAPSFYSHVIIDEYSSTPKYIQLANSILKAIQDDFIKKNDILPSINDLSFELEISRDTAEKSYRYLKTIGVLGSVPGKGYFIKSTDVGNTKKIFLLFNKLSEHKKIIYDAFASTLGDLATIDFYIYNNDFALFKKLLANKKDDYAYYVIIAHFLEGNENAYEIINSIPKEKLILLDKLVPGVKDEFGAVYENFEKDIYQALENALERLSKYHTIKIIFPEYTYHPEEILKGFRRFCHQYAFASKVVHNIEEEPIGKGEVYINLMEKDLVILIEKILAMKLTVGEDVGVISYNEIPLKKFILNGITTISTDFQQMGERAAQLILENSKAHVEIPFSITLRASL</sequence>
<dbReference type="PROSITE" id="PS50949">
    <property type="entry name" value="HTH_GNTR"/>
    <property type="match status" value="1"/>
</dbReference>
<protein>
    <submittedName>
        <fullName evidence="5">DNA-binding transcriptional regulator, GntR family</fullName>
    </submittedName>
</protein>
<keyword evidence="3" id="KW-0804">Transcription</keyword>
<evidence type="ECO:0000313" key="6">
    <source>
        <dbReference type="Proteomes" id="UP000184212"/>
    </source>
</evidence>
<keyword evidence="1" id="KW-0805">Transcription regulation</keyword>
<accession>A0A1M5WNY5</accession>
<dbReference type="GO" id="GO:0003677">
    <property type="term" value="F:DNA binding"/>
    <property type="evidence" value="ECO:0007669"/>
    <property type="project" value="UniProtKB-KW"/>
</dbReference>
<dbReference type="Gene3D" id="1.10.10.10">
    <property type="entry name" value="Winged helix-like DNA-binding domain superfamily/Winged helix DNA-binding domain"/>
    <property type="match status" value="1"/>
</dbReference>
<dbReference type="GO" id="GO:0003700">
    <property type="term" value="F:DNA-binding transcription factor activity"/>
    <property type="evidence" value="ECO:0007669"/>
    <property type="project" value="InterPro"/>
</dbReference>
<dbReference type="AlphaFoldDB" id="A0A1M5WNY5"/>
<dbReference type="EMBL" id="FQWQ01000005">
    <property type="protein sequence ID" value="SHH89227.1"/>
    <property type="molecule type" value="Genomic_DNA"/>
</dbReference>
<dbReference type="InterPro" id="IPR036390">
    <property type="entry name" value="WH_DNA-bd_sf"/>
</dbReference>
<evidence type="ECO:0000256" key="1">
    <source>
        <dbReference type="ARBA" id="ARBA00023015"/>
    </source>
</evidence>
<dbReference type="Pfam" id="PF13377">
    <property type="entry name" value="Peripla_BP_3"/>
    <property type="match status" value="1"/>
</dbReference>
<dbReference type="CDD" id="cd07377">
    <property type="entry name" value="WHTH_GntR"/>
    <property type="match status" value="1"/>
</dbReference>